<accession>A0ABT6J214</accession>
<dbReference type="PANTHER" id="PTHR43819:SF1">
    <property type="entry name" value="ARCHAEAL-TYPE GLUTAMATE SYNTHASE [NADPH]"/>
    <property type="match status" value="1"/>
</dbReference>
<dbReference type="InterPro" id="IPR024188">
    <property type="entry name" value="GltB"/>
</dbReference>
<dbReference type="PIRSF" id="PIRSF006429">
    <property type="entry name" value="GOGAT_lg_2"/>
    <property type="match status" value="1"/>
</dbReference>
<dbReference type="InterPro" id="IPR013785">
    <property type="entry name" value="Aldolase_TIM"/>
</dbReference>
<dbReference type="CDD" id="cd02808">
    <property type="entry name" value="GltS_FMN"/>
    <property type="match status" value="1"/>
</dbReference>
<feature type="transmembrane region" description="Helical" evidence="3">
    <location>
        <begin position="6"/>
        <end position="31"/>
    </location>
</feature>
<sequence>MTVLTILQLIVNILIVLALLSVLLAGALLLFKDKRQKQHSVLRNYPLLAHVRYFLEKIGPEMRQYLFLQDTKGKPFSRNDYTNIVVAGKYNSRMSSYGTQNDYEDGFYIQNTMFPLQTAELHIDQSTMISTFIYEVDNERLFNRDEHISKTEIDPYFLSDEDAIILGKDLDYPFKIKRLVGQSGMSYGALGSHAITALSMGLGQAGTWMNTGEGGLSKYHLKGGADIIFQIGPGLFGVRDKEGEFDLKEFLKLANHDRIKAFEIKLAQGAKTRGGHMQGNKVTEEIAEIRNVEPWKTINSPNRFNSIGNPKDLLNWVTFLQHQGQKPVGFKIVVSKVSEIEKLINTMIETNQYPDFITIDGGEGGTGATFQELQDGVGLPLFTALPIVTALLEKYDIRHQIKVFASGKLITPDKIAIALGLGADLVNIARGMMISVGCVMSQQCHMNTCPVGVATTDPKREKGLIIDEKKYRVTNYVTSLHEGLFNIAAAVGVKSPTQISKDHIIIKKKDGTVKSINDYKLKLINYK</sequence>
<evidence type="ECO:0000313" key="6">
    <source>
        <dbReference type="Proteomes" id="UP001159200"/>
    </source>
</evidence>
<comment type="caution">
    <text evidence="5">The sequence shown here is derived from an EMBL/GenBank/DDBJ whole genome shotgun (WGS) entry which is preliminary data.</text>
</comment>
<dbReference type="PIRSF" id="PIRSF500060">
    <property type="entry name" value="UCP500060"/>
    <property type="match status" value="1"/>
</dbReference>
<dbReference type="InterPro" id="IPR002932">
    <property type="entry name" value="Glu_synthdom"/>
</dbReference>
<organism evidence="5 6">
    <name type="scientific">Staphylococcus cohnii</name>
    <dbReference type="NCBI Taxonomy" id="29382"/>
    <lineage>
        <taxon>Bacteria</taxon>
        <taxon>Bacillati</taxon>
        <taxon>Bacillota</taxon>
        <taxon>Bacilli</taxon>
        <taxon>Bacillales</taxon>
        <taxon>Staphylococcaceae</taxon>
        <taxon>Staphylococcus</taxon>
        <taxon>Staphylococcus cohnii species complex</taxon>
    </lineage>
</organism>
<evidence type="ECO:0000313" key="5">
    <source>
        <dbReference type="EMBL" id="MDH5158795.1"/>
    </source>
</evidence>
<evidence type="ECO:0000256" key="1">
    <source>
        <dbReference type="ARBA" id="ARBA00009716"/>
    </source>
</evidence>
<keyword evidence="3" id="KW-0812">Transmembrane</keyword>
<keyword evidence="3" id="KW-0472">Membrane</keyword>
<keyword evidence="6" id="KW-1185">Reference proteome</keyword>
<dbReference type="SUPFAM" id="SSF51395">
    <property type="entry name" value="FMN-linked oxidoreductases"/>
    <property type="match status" value="1"/>
</dbReference>
<dbReference type="InterPro" id="IPR027283">
    <property type="entry name" value="YerD"/>
</dbReference>
<evidence type="ECO:0000256" key="3">
    <source>
        <dbReference type="SAM" id="Phobius"/>
    </source>
</evidence>
<keyword evidence="3" id="KW-1133">Transmembrane helix</keyword>
<dbReference type="Gene3D" id="3.20.20.70">
    <property type="entry name" value="Aldolase class I"/>
    <property type="match status" value="1"/>
</dbReference>
<protein>
    <submittedName>
        <fullName evidence="5">FMN-binding glutamate synthase family protein</fullName>
    </submittedName>
</protein>
<gene>
    <name evidence="5" type="ORF">P5X59_10780</name>
</gene>
<dbReference type="Pfam" id="PF01645">
    <property type="entry name" value="Glu_synthase"/>
    <property type="match status" value="1"/>
</dbReference>
<dbReference type="EMBL" id="JAROYR010000018">
    <property type="protein sequence ID" value="MDH5158795.1"/>
    <property type="molecule type" value="Genomic_DNA"/>
</dbReference>
<evidence type="ECO:0000256" key="2">
    <source>
        <dbReference type="PIRNR" id="PIRNR006429"/>
    </source>
</evidence>
<proteinExistence type="inferred from homology"/>
<name>A0ABT6J214_9STAP</name>
<feature type="domain" description="Glutamate synthase" evidence="4">
    <location>
        <begin position="140"/>
        <end position="493"/>
    </location>
</feature>
<comment type="similarity">
    <text evidence="1 2">Belongs to the glutamate synthase family.</text>
</comment>
<dbReference type="Proteomes" id="UP001159200">
    <property type="component" value="Unassembled WGS sequence"/>
</dbReference>
<dbReference type="PANTHER" id="PTHR43819">
    <property type="entry name" value="ARCHAEAL-TYPE GLUTAMATE SYNTHASE [NADPH]"/>
    <property type="match status" value="1"/>
</dbReference>
<dbReference type="RefSeq" id="WP_280562184.1">
    <property type="nucleotide sequence ID" value="NZ_JAROYJ010000013.1"/>
</dbReference>
<evidence type="ECO:0000259" key="4">
    <source>
        <dbReference type="Pfam" id="PF01645"/>
    </source>
</evidence>
<reference evidence="5 6" key="1">
    <citation type="submission" date="2023-03" db="EMBL/GenBank/DDBJ databases">
        <title>Bacterial isolates from washroom surfaces on a university campus.</title>
        <authorList>
            <person name="Holman D.B."/>
            <person name="Gzyl K.E."/>
            <person name="Taheri A.E."/>
        </authorList>
    </citation>
    <scope>NUCLEOTIDE SEQUENCE [LARGE SCALE GENOMIC DNA]</scope>
    <source>
        <strain evidence="5 6">RD01</strain>
    </source>
</reference>